<evidence type="ECO:0000256" key="10">
    <source>
        <dbReference type="SAM" id="SignalP"/>
    </source>
</evidence>
<dbReference type="STRING" id="333673.A0A3M0LD78"/>
<keyword evidence="9" id="KW-0812">Transmembrane</keyword>
<dbReference type="GO" id="GO:0060326">
    <property type="term" value="P:cell chemotaxis"/>
    <property type="evidence" value="ECO:0007669"/>
    <property type="project" value="TreeGrafter"/>
</dbReference>
<keyword evidence="3" id="KW-0964">Secreted</keyword>
<feature type="domain" description="Beta-defensin-like" evidence="11">
    <location>
        <begin position="184"/>
        <end position="217"/>
    </location>
</feature>
<keyword evidence="7" id="KW-0044">Antibiotic</keyword>
<dbReference type="SUPFAM" id="SSF57392">
    <property type="entry name" value="Defensin-like"/>
    <property type="match status" value="1"/>
</dbReference>
<dbReference type="OrthoDB" id="9393869at2759"/>
<accession>A0A3M0LD78</accession>
<feature type="transmembrane region" description="Helical" evidence="9">
    <location>
        <begin position="58"/>
        <end position="78"/>
    </location>
</feature>
<evidence type="ECO:0000256" key="2">
    <source>
        <dbReference type="ARBA" id="ARBA00007371"/>
    </source>
</evidence>
<dbReference type="PANTHER" id="PTHR20515">
    <property type="entry name" value="BETA-DEFENSIN"/>
    <property type="match status" value="1"/>
</dbReference>
<evidence type="ECO:0000313" key="13">
    <source>
        <dbReference type="Proteomes" id="UP000269221"/>
    </source>
</evidence>
<evidence type="ECO:0000256" key="3">
    <source>
        <dbReference type="ARBA" id="ARBA00022525"/>
    </source>
</evidence>
<name>A0A3M0LD78_HIRRU</name>
<feature type="chain" id="PRO_5018253798" description="Beta-defensin-like domain-containing protein" evidence="10">
    <location>
        <begin position="21"/>
        <end position="293"/>
    </location>
</feature>
<evidence type="ECO:0000256" key="8">
    <source>
        <dbReference type="ARBA" id="ARBA00023157"/>
    </source>
</evidence>
<dbReference type="EMBL" id="QRBI01000099">
    <property type="protein sequence ID" value="RMC17077.1"/>
    <property type="molecule type" value="Genomic_DNA"/>
</dbReference>
<dbReference type="GO" id="GO:0042742">
    <property type="term" value="P:defense response to bacterium"/>
    <property type="evidence" value="ECO:0007669"/>
    <property type="project" value="UniProtKB-KW"/>
</dbReference>
<gene>
    <name evidence="12" type="ORF">DUI87_05654</name>
</gene>
<keyword evidence="6" id="KW-0211">Defensin</keyword>
<evidence type="ECO:0000256" key="5">
    <source>
        <dbReference type="ARBA" id="ARBA00022729"/>
    </source>
</evidence>
<dbReference type="GO" id="GO:0031731">
    <property type="term" value="F:CCR6 chemokine receptor binding"/>
    <property type="evidence" value="ECO:0007669"/>
    <property type="project" value="TreeGrafter"/>
</dbReference>
<protein>
    <recommendedName>
        <fullName evidence="11">Beta-defensin-like domain-containing protein</fullName>
    </recommendedName>
</protein>
<organism evidence="12 13">
    <name type="scientific">Hirundo rustica rustica</name>
    <dbReference type="NCBI Taxonomy" id="333673"/>
    <lineage>
        <taxon>Eukaryota</taxon>
        <taxon>Metazoa</taxon>
        <taxon>Chordata</taxon>
        <taxon>Craniata</taxon>
        <taxon>Vertebrata</taxon>
        <taxon>Euteleostomi</taxon>
        <taxon>Archelosauria</taxon>
        <taxon>Archosauria</taxon>
        <taxon>Dinosauria</taxon>
        <taxon>Saurischia</taxon>
        <taxon>Theropoda</taxon>
        <taxon>Coelurosauria</taxon>
        <taxon>Aves</taxon>
        <taxon>Neognathae</taxon>
        <taxon>Neoaves</taxon>
        <taxon>Telluraves</taxon>
        <taxon>Australaves</taxon>
        <taxon>Passeriformes</taxon>
        <taxon>Sylvioidea</taxon>
        <taxon>Hirundinidae</taxon>
        <taxon>Hirundo</taxon>
    </lineage>
</organism>
<keyword evidence="13" id="KW-1185">Reference proteome</keyword>
<keyword evidence="5 10" id="KW-0732">Signal</keyword>
<dbReference type="InterPro" id="IPR001855">
    <property type="entry name" value="Defensin_beta-like"/>
</dbReference>
<evidence type="ECO:0000256" key="6">
    <source>
        <dbReference type="ARBA" id="ARBA00022940"/>
    </source>
</evidence>
<dbReference type="GO" id="GO:0042056">
    <property type="term" value="F:chemoattractant activity"/>
    <property type="evidence" value="ECO:0007669"/>
    <property type="project" value="TreeGrafter"/>
</dbReference>
<feature type="signal peptide" evidence="10">
    <location>
        <begin position="1"/>
        <end position="20"/>
    </location>
</feature>
<sequence length="293" mass="32012">MRILPVLCALLLLMFRGATASQGKNGARALGERATAPTALVSPRQPCENLGEAAAMKILFLLFPLILLLVQGASVLFGRRVSLAMPWSVGEEEAKKPYKYDCLYSKNEKPVSEIELKPCEDPGEAAAMKILFLLFPLILLLVQGAAACEDPGEAAAMKILFLLFPLILLLVQGASGSSLAPTNKEECRKENGYCGFLKCSFPFVISGKCSRFFFCCKKTFGVCTLQPREVLGEVSAMRILFLLFPLFLLLIPSAVESGVEALKFPSWTRPRFWLLAPCADVPSPRCLCRAQLG</sequence>
<evidence type="ECO:0000256" key="9">
    <source>
        <dbReference type="SAM" id="Phobius"/>
    </source>
</evidence>
<feature type="transmembrane region" description="Helical" evidence="9">
    <location>
        <begin position="130"/>
        <end position="147"/>
    </location>
</feature>
<keyword evidence="9" id="KW-0472">Membrane</keyword>
<comment type="subcellular location">
    <subcellularLocation>
        <location evidence="1">Secreted</location>
    </subcellularLocation>
</comment>
<keyword evidence="9" id="KW-1133">Transmembrane helix</keyword>
<keyword evidence="8" id="KW-1015">Disulfide bond</keyword>
<keyword evidence="4" id="KW-0929">Antimicrobial</keyword>
<comment type="caution">
    <text evidence="12">The sequence shown here is derived from an EMBL/GenBank/DDBJ whole genome shotgun (WGS) entry which is preliminary data.</text>
</comment>
<feature type="transmembrane region" description="Helical" evidence="9">
    <location>
        <begin position="159"/>
        <end position="180"/>
    </location>
</feature>
<evidence type="ECO:0000256" key="4">
    <source>
        <dbReference type="ARBA" id="ARBA00022529"/>
    </source>
</evidence>
<dbReference type="GO" id="GO:0005615">
    <property type="term" value="C:extracellular space"/>
    <property type="evidence" value="ECO:0007669"/>
    <property type="project" value="TreeGrafter"/>
</dbReference>
<evidence type="ECO:0000256" key="7">
    <source>
        <dbReference type="ARBA" id="ARBA00023022"/>
    </source>
</evidence>
<evidence type="ECO:0000259" key="11">
    <source>
        <dbReference type="Pfam" id="PF00711"/>
    </source>
</evidence>
<evidence type="ECO:0000256" key="1">
    <source>
        <dbReference type="ARBA" id="ARBA00004613"/>
    </source>
</evidence>
<reference evidence="12 13" key="1">
    <citation type="submission" date="2018-07" db="EMBL/GenBank/DDBJ databases">
        <title>A high quality draft genome assembly of the barn swallow (H. rustica rustica).</title>
        <authorList>
            <person name="Formenti G."/>
            <person name="Chiara M."/>
            <person name="Poveda L."/>
            <person name="Francoijs K.-J."/>
            <person name="Bonisoli-Alquati A."/>
            <person name="Canova L."/>
            <person name="Gianfranceschi L."/>
            <person name="Horner D.S."/>
            <person name="Saino N."/>
        </authorList>
    </citation>
    <scope>NUCLEOTIDE SEQUENCE [LARGE SCALE GENOMIC DNA]</scope>
    <source>
        <strain evidence="12">Chelidonia</strain>
        <tissue evidence="12">Blood</tissue>
    </source>
</reference>
<comment type="similarity">
    <text evidence="2">Belongs to the beta-defensin family.</text>
</comment>
<proteinExistence type="inferred from homology"/>
<dbReference type="Proteomes" id="UP000269221">
    <property type="component" value="Unassembled WGS sequence"/>
</dbReference>
<feature type="transmembrane region" description="Helical" evidence="9">
    <location>
        <begin position="236"/>
        <end position="255"/>
    </location>
</feature>
<dbReference type="AlphaFoldDB" id="A0A3M0LD78"/>
<evidence type="ECO:0000313" key="12">
    <source>
        <dbReference type="EMBL" id="RMC17077.1"/>
    </source>
</evidence>
<dbReference type="Pfam" id="PF00711">
    <property type="entry name" value="Defensin_beta"/>
    <property type="match status" value="1"/>
</dbReference>
<dbReference type="PANTHER" id="PTHR20515:SF20">
    <property type="entry name" value="GALLINACIN-1-RELATED"/>
    <property type="match status" value="1"/>
</dbReference>